<dbReference type="PRINTS" id="PR00604">
    <property type="entry name" value="CYTCHRMECIAB"/>
</dbReference>
<reference evidence="9 10" key="1">
    <citation type="submission" date="2018-12" db="EMBL/GenBank/DDBJ databases">
        <title>bacterium Hansschlegelia zhihuaiae S113.</title>
        <authorList>
            <person name="He J."/>
        </authorList>
    </citation>
    <scope>NUCLEOTIDE SEQUENCE [LARGE SCALE GENOMIC DNA]</scope>
    <source>
        <strain evidence="9 10">S 113</strain>
    </source>
</reference>
<keyword evidence="2 6" id="KW-0349">Heme</keyword>
<evidence type="ECO:0000256" key="5">
    <source>
        <dbReference type="ARBA" id="ARBA00023004"/>
    </source>
</evidence>
<keyword evidence="3 6" id="KW-0479">Metal-binding</keyword>
<keyword evidence="4" id="KW-0249">Electron transport</keyword>
<feature type="domain" description="Cytochrome c" evidence="8">
    <location>
        <begin position="206"/>
        <end position="307"/>
    </location>
</feature>
<comment type="caution">
    <text evidence="9">The sequence shown here is derived from an EMBL/GenBank/DDBJ whole genome shotgun (WGS) entry which is preliminary data.</text>
</comment>
<dbReference type="InterPro" id="IPR036909">
    <property type="entry name" value="Cyt_c-like_dom_sf"/>
</dbReference>
<feature type="region of interest" description="Disordered" evidence="7">
    <location>
        <begin position="171"/>
        <end position="190"/>
    </location>
</feature>
<dbReference type="GO" id="GO:0009055">
    <property type="term" value="F:electron transfer activity"/>
    <property type="evidence" value="ECO:0007669"/>
    <property type="project" value="InterPro"/>
</dbReference>
<dbReference type="AlphaFoldDB" id="A0A4Q0M7H5"/>
<evidence type="ECO:0000256" key="6">
    <source>
        <dbReference type="PROSITE-ProRule" id="PRU00433"/>
    </source>
</evidence>
<feature type="compositionally biased region" description="Low complexity" evidence="7">
    <location>
        <begin position="380"/>
        <end position="396"/>
    </location>
</feature>
<dbReference type="InterPro" id="IPR009056">
    <property type="entry name" value="Cyt_c-like_dom"/>
</dbReference>
<keyword evidence="10" id="KW-1185">Reference proteome</keyword>
<keyword evidence="5 6" id="KW-0408">Iron</keyword>
<evidence type="ECO:0000256" key="3">
    <source>
        <dbReference type="ARBA" id="ARBA00022723"/>
    </source>
</evidence>
<dbReference type="GO" id="GO:0020037">
    <property type="term" value="F:heme binding"/>
    <property type="evidence" value="ECO:0007669"/>
    <property type="project" value="InterPro"/>
</dbReference>
<dbReference type="GO" id="GO:0046872">
    <property type="term" value="F:metal ion binding"/>
    <property type="evidence" value="ECO:0007669"/>
    <property type="project" value="UniProtKB-KW"/>
</dbReference>
<dbReference type="EMBL" id="RYFI01000024">
    <property type="protein sequence ID" value="RXF68739.1"/>
    <property type="molecule type" value="Genomic_DNA"/>
</dbReference>
<gene>
    <name evidence="9" type="ORF">EK403_19430</name>
</gene>
<evidence type="ECO:0000256" key="1">
    <source>
        <dbReference type="ARBA" id="ARBA00022448"/>
    </source>
</evidence>
<accession>A0A4Q0M7H5</accession>
<dbReference type="PANTHER" id="PTHR11961">
    <property type="entry name" value="CYTOCHROME C"/>
    <property type="match status" value="1"/>
</dbReference>
<sequence length="520" mass="53042">MDTFQLNKIAGAVLGTLTVLLGVNVLVEEIFHQKKPEKPGYDIAVKESEGKAAGGGGAAPGALALLASADPAKGESVAKRCAACHGFDKGGPAKAGPNLYGIVGLKHAHMEGFGYSEAMKKTADKVWDFENLDKWLENPKGYINGTSMSFAGIKNPEERANLLAYLNKNSDSPKELPKAPAGGEAAGGAPAAGGAGGGFAAKVAAADPSKGESIAKRCAACHGFDKGGPAKAGPNLYGIVGLKHAHQEGFGYSEAMKKTSDKVWDVDNLNKWLENPKGYINGTSMSFAGIKSEDDRAALIAYLNKNSDKPADLGGGAAAPAAGGEKKEGAAPAPAPAEKKAEASPAGQQAPKPMNEQSGGGAEADKPAAAAPTPKPAEPAKPTDQAAAPAASPAPAAGGGDVAKLLASADVDAGQKATEAQCGVCHSLNKGGETIAGPNLYGIVGTKHGHVADFEYSDEFKKHEQGPWDFALLDKWLEDPAKVVPGTMMAFPGVKDAQERANIIAFLNKNSDSPAPIPGK</sequence>
<evidence type="ECO:0000256" key="4">
    <source>
        <dbReference type="ARBA" id="ARBA00022982"/>
    </source>
</evidence>
<name>A0A4Q0M7H5_9HYPH</name>
<evidence type="ECO:0000313" key="10">
    <source>
        <dbReference type="Proteomes" id="UP000289708"/>
    </source>
</evidence>
<dbReference type="InterPro" id="IPR002327">
    <property type="entry name" value="Cyt_c_1A/1B"/>
</dbReference>
<evidence type="ECO:0000313" key="9">
    <source>
        <dbReference type="EMBL" id="RXF68739.1"/>
    </source>
</evidence>
<organism evidence="9 10">
    <name type="scientific">Hansschlegelia zhihuaiae</name>
    <dbReference type="NCBI Taxonomy" id="405005"/>
    <lineage>
        <taxon>Bacteria</taxon>
        <taxon>Pseudomonadati</taxon>
        <taxon>Pseudomonadota</taxon>
        <taxon>Alphaproteobacteria</taxon>
        <taxon>Hyphomicrobiales</taxon>
        <taxon>Methylopilaceae</taxon>
        <taxon>Hansschlegelia</taxon>
    </lineage>
</organism>
<feature type="domain" description="Cytochrome c" evidence="8">
    <location>
        <begin position="409"/>
        <end position="511"/>
    </location>
</feature>
<evidence type="ECO:0000259" key="8">
    <source>
        <dbReference type="PROSITE" id="PS51007"/>
    </source>
</evidence>
<dbReference type="Pfam" id="PF00034">
    <property type="entry name" value="Cytochrom_C"/>
    <property type="match status" value="3"/>
</dbReference>
<dbReference type="PROSITE" id="PS51007">
    <property type="entry name" value="CYTC"/>
    <property type="match status" value="3"/>
</dbReference>
<feature type="region of interest" description="Disordered" evidence="7">
    <location>
        <begin position="309"/>
        <end position="399"/>
    </location>
</feature>
<evidence type="ECO:0000256" key="7">
    <source>
        <dbReference type="SAM" id="MobiDB-lite"/>
    </source>
</evidence>
<feature type="domain" description="Cytochrome c" evidence="8">
    <location>
        <begin position="69"/>
        <end position="170"/>
    </location>
</feature>
<dbReference type="Proteomes" id="UP000289708">
    <property type="component" value="Unassembled WGS sequence"/>
</dbReference>
<proteinExistence type="predicted"/>
<protein>
    <submittedName>
        <fullName evidence="9">C-type cytochrome</fullName>
    </submittedName>
</protein>
<dbReference type="SUPFAM" id="SSF46626">
    <property type="entry name" value="Cytochrome c"/>
    <property type="match status" value="3"/>
</dbReference>
<dbReference type="OrthoDB" id="9805828at2"/>
<dbReference type="Gene3D" id="1.10.760.10">
    <property type="entry name" value="Cytochrome c-like domain"/>
    <property type="match status" value="3"/>
</dbReference>
<keyword evidence="1" id="KW-0813">Transport</keyword>
<evidence type="ECO:0000256" key="2">
    <source>
        <dbReference type="ARBA" id="ARBA00022617"/>
    </source>
</evidence>
<dbReference type="RefSeq" id="WP_128779120.1">
    <property type="nucleotide sequence ID" value="NZ_RYFI01000024.1"/>
</dbReference>